<feature type="domain" description="DUF7748" evidence="1">
    <location>
        <begin position="7"/>
        <end position="96"/>
    </location>
</feature>
<dbReference type="Pfam" id="PF24928">
    <property type="entry name" value="DUF7748"/>
    <property type="match status" value="1"/>
</dbReference>
<name>A0A8T0I0U9_CERPU</name>
<sequence length="135" mass="15309">MALNRITQIVNNTQQVLDMKVGNSLYSVDLARLGSGAKHTMQVDYTDTYQEYKIHVLGSDGSNVAILVVTSDDCCDYKCIVIMEVDGKFDLRKEPRVRCRSVDLYSDEYKSESPVPKKQCTGAQSWKFWIGLNIF</sequence>
<reference evidence="2" key="1">
    <citation type="submission" date="2020-06" db="EMBL/GenBank/DDBJ databases">
        <title>WGS assembly of Ceratodon purpureus strain R40.</title>
        <authorList>
            <person name="Carey S.B."/>
            <person name="Jenkins J."/>
            <person name="Shu S."/>
            <person name="Lovell J.T."/>
            <person name="Sreedasyam A."/>
            <person name="Maumus F."/>
            <person name="Tiley G.P."/>
            <person name="Fernandez-Pozo N."/>
            <person name="Barry K."/>
            <person name="Chen C."/>
            <person name="Wang M."/>
            <person name="Lipzen A."/>
            <person name="Daum C."/>
            <person name="Saski C.A."/>
            <person name="Payton A.C."/>
            <person name="Mcbreen J.C."/>
            <person name="Conrad R.E."/>
            <person name="Kollar L.M."/>
            <person name="Olsson S."/>
            <person name="Huttunen S."/>
            <person name="Landis J.B."/>
            <person name="Wickett N.J."/>
            <person name="Johnson M.G."/>
            <person name="Rensing S.A."/>
            <person name="Grimwood J."/>
            <person name="Schmutz J."/>
            <person name="Mcdaniel S.F."/>
        </authorList>
    </citation>
    <scope>NUCLEOTIDE SEQUENCE</scope>
    <source>
        <strain evidence="2">R40</strain>
    </source>
</reference>
<gene>
    <name evidence="2" type="ORF">KC19_5G128800</name>
</gene>
<protein>
    <recommendedName>
        <fullName evidence="1">DUF7748 domain-containing protein</fullName>
    </recommendedName>
</protein>
<dbReference type="Proteomes" id="UP000822688">
    <property type="component" value="Chromosome 5"/>
</dbReference>
<evidence type="ECO:0000313" key="2">
    <source>
        <dbReference type="EMBL" id="KAG0577074.1"/>
    </source>
</evidence>
<accession>A0A8T0I0U9</accession>
<comment type="caution">
    <text evidence="2">The sequence shown here is derived from an EMBL/GenBank/DDBJ whole genome shotgun (WGS) entry which is preliminary data.</text>
</comment>
<dbReference type="InterPro" id="IPR056650">
    <property type="entry name" value="DUF7748"/>
</dbReference>
<dbReference type="PANTHER" id="PTHR48468:SF1">
    <property type="entry name" value="PLASTOCYANIN-LIKE DOMAIN-CONTAINING PROTEIN"/>
    <property type="match status" value="1"/>
</dbReference>
<evidence type="ECO:0000313" key="3">
    <source>
        <dbReference type="Proteomes" id="UP000822688"/>
    </source>
</evidence>
<keyword evidence="3" id="KW-1185">Reference proteome</keyword>
<dbReference type="EMBL" id="CM026425">
    <property type="protein sequence ID" value="KAG0577074.1"/>
    <property type="molecule type" value="Genomic_DNA"/>
</dbReference>
<organism evidence="2 3">
    <name type="scientific">Ceratodon purpureus</name>
    <name type="common">Fire moss</name>
    <name type="synonym">Dicranum purpureum</name>
    <dbReference type="NCBI Taxonomy" id="3225"/>
    <lineage>
        <taxon>Eukaryota</taxon>
        <taxon>Viridiplantae</taxon>
        <taxon>Streptophyta</taxon>
        <taxon>Embryophyta</taxon>
        <taxon>Bryophyta</taxon>
        <taxon>Bryophytina</taxon>
        <taxon>Bryopsida</taxon>
        <taxon>Dicranidae</taxon>
        <taxon>Pseudoditrichales</taxon>
        <taxon>Ditrichaceae</taxon>
        <taxon>Ceratodon</taxon>
    </lineage>
</organism>
<dbReference type="PANTHER" id="PTHR48468">
    <property type="entry name" value="PLASTOCYANIN-LIKE DOMAIN-CONTAINING PROTEIN"/>
    <property type="match status" value="1"/>
</dbReference>
<evidence type="ECO:0000259" key="1">
    <source>
        <dbReference type="Pfam" id="PF24928"/>
    </source>
</evidence>
<dbReference type="AlphaFoldDB" id="A0A8T0I0U9"/>
<proteinExistence type="predicted"/>